<feature type="compositionally biased region" description="Polar residues" evidence="1">
    <location>
        <begin position="41"/>
        <end position="57"/>
    </location>
</feature>
<feature type="compositionally biased region" description="Basic and acidic residues" evidence="1">
    <location>
        <begin position="73"/>
        <end position="85"/>
    </location>
</feature>
<sequence>MNAEGDWGERKKGRGNEEMENRFDADMLQCRYGYKRPTSPPLSCSQLPQLTTDNYTKLANGPEEETSAALESEDSKQQETESSKY</sequence>
<reference evidence="2 3" key="1">
    <citation type="journal article" date="2019" name="Genome Biol. Evol.">
        <title>Whole-Genome Sequencing of the Giant Devil Catfish, Bagarius yarrelli.</title>
        <authorList>
            <person name="Jiang W."/>
            <person name="Lv Y."/>
            <person name="Cheng L."/>
            <person name="Yang K."/>
            <person name="Chao B."/>
            <person name="Wang X."/>
            <person name="Li Y."/>
            <person name="Pan X."/>
            <person name="You X."/>
            <person name="Zhang Y."/>
            <person name="Yang J."/>
            <person name="Li J."/>
            <person name="Zhang X."/>
            <person name="Liu S."/>
            <person name="Sun C."/>
            <person name="Yang J."/>
            <person name="Shi Q."/>
        </authorList>
    </citation>
    <scope>NUCLEOTIDE SEQUENCE [LARGE SCALE GENOMIC DNA]</scope>
    <source>
        <strain evidence="2">JWS20170419001</strain>
        <tissue evidence="2">Muscle</tissue>
    </source>
</reference>
<evidence type="ECO:0000256" key="1">
    <source>
        <dbReference type="SAM" id="MobiDB-lite"/>
    </source>
</evidence>
<evidence type="ECO:0000313" key="2">
    <source>
        <dbReference type="EMBL" id="TSL82521.1"/>
    </source>
</evidence>
<dbReference type="Proteomes" id="UP000319801">
    <property type="component" value="Unassembled WGS sequence"/>
</dbReference>
<organism evidence="2 3">
    <name type="scientific">Bagarius yarrelli</name>
    <name type="common">Goonch</name>
    <name type="synonym">Bagrus yarrelli</name>
    <dbReference type="NCBI Taxonomy" id="175774"/>
    <lineage>
        <taxon>Eukaryota</taxon>
        <taxon>Metazoa</taxon>
        <taxon>Chordata</taxon>
        <taxon>Craniata</taxon>
        <taxon>Vertebrata</taxon>
        <taxon>Euteleostomi</taxon>
        <taxon>Actinopterygii</taxon>
        <taxon>Neopterygii</taxon>
        <taxon>Teleostei</taxon>
        <taxon>Ostariophysi</taxon>
        <taxon>Siluriformes</taxon>
        <taxon>Sisoridae</taxon>
        <taxon>Sisorinae</taxon>
        <taxon>Bagarius</taxon>
    </lineage>
</organism>
<dbReference type="AlphaFoldDB" id="A0A556U1D1"/>
<name>A0A556U1D1_BAGYA</name>
<feature type="region of interest" description="Disordered" evidence="1">
    <location>
        <begin position="1"/>
        <end position="85"/>
    </location>
</feature>
<comment type="caution">
    <text evidence="2">The sequence shown here is derived from an EMBL/GenBank/DDBJ whole genome shotgun (WGS) entry which is preliminary data.</text>
</comment>
<protein>
    <submittedName>
        <fullName evidence="2">Uncharacterized protein</fullName>
    </submittedName>
</protein>
<keyword evidence="3" id="KW-1185">Reference proteome</keyword>
<accession>A0A556U1D1</accession>
<proteinExistence type="predicted"/>
<dbReference type="EMBL" id="VCAZ01000037">
    <property type="protein sequence ID" value="TSL82521.1"/>
    <property type="molecule type" value="Genomic_DNA"/>
</dbReference>
<evidence type="ECO:0000313" key="3">
    <source>
        <dbReference type="Proteomes" id="UP000319801"/>
    </source>
</evidence>
<gene>
    <name evidence="2" type="ORF">Baya_6620</name>
</gene>
<feature type="compositionally biased region" description="Basic and acidic residues" evidence="1">
    <location>
        <begin position="7"/>
        <end position="25"/>
    </location>
</feature>